<dbReference type="InterPro" id="IPR056866">
    <property type="entry name" value="Znf_WRKY19"/>
</dbReference>
<sequence length="1165" mass="125426">MDADRVRSYLQVACAGLGFDIGEVWWMQNENGTTSQAVAAIAEDSNANISGAITTKPPKKRFLQLYTSKAYCNQRSKLVQPHENENDEDGSSPELSDSKTGVNDRYAGSSSQQLATLRRSSSEVSLELEREHVLSPRIVEAVTNSTQVVWANCQKSEGLLGRSDVKLQTAIGMPVGVDATGNVWVVVMFSPQNVESSRDAIDYLQYISNSAASTNIPCLLPVVGKAYGEDSEDDSSMDSNNNGGMKTICNGEANSNDNNQQLSLASIKPHSRPNLTRNLADGVMAQFMSFNIKDGVESSAGLHSSSPGGTINDLQCAPKDHFGIPMLPTSCEMATLDDHNAFDEASYGVWSTIMNSERHQAGTGGPAKTSGVRMDINNKSSQRGNMASALAGDQNDMLNVDKMHLIKGRLEEFAHAFLGMSIFDLADAWTLASALPARVTSNDGGTHRQLKCLFSVAATEKNPDINYLRELSGQTYINVGDGAVGKAFSSGYPVWNSVRHLIYDSSREVALTKCKIETAFAVPIFHSPGSVKPVAVLSCYSLLPKESVPFVLNFVQKALRLLWRGLDKVITPHESVGRNLWKDVGPADLGEMAADVEMQNTFIGKKRTLSIGDGLASGDSKRLHEEKRNHERMADNDARDRSLSLATQNSFLSVLTPFGLPSLGDATNETFSFPVNQPPQGKGLSPAPALPNTVQELSPRAISTGIGEDDSQQFVYLDSNNIGHWAVQQAIQSVGDLQPLNGTDQTSVFATQQNGTISASPPPQDTSTLSEHQMAYVNYEQSPVETSHSGPKDDPAVICANIMEFNAMAQMHSQPARPAQGQQFASQQQQLHTPQPMFNQQTLIQPLQAPSETCLPCPVAVETGLAANNFISVSQQLIGDNEKHSGQPPPVWQQQVQRQHPPLPPQHIQSSINMDQMPVLSASQQGPMQPLQSYSGVPNDSFCTDSAVPATMDPSQFALSDRKVRAPLCTEAKFFYATSPIFCPASHSKVCRIQGCNMTAASKRPYCEKHCGNRQCERDGCTKCAQGATRFCIAHGGGRRCTFPGCDKGARDKFFCAAHGGGKRCKHPGGCGKSAVGGSNFCTAHGGGRRCAIAGCDKSAQSGTKFCVKHGGGKKCQFKGCAKVARGRTLFCAAVSVIVCALILSCPTLTSARLASAWRWRALQA</sequence>
<dbReference type="EMBL" id="AGNL01047732">
    <property type="protein sequence ID" value="EJK46480.1"/>
    <property type="molecule type" value="Genomic_DNA"/>
</dbReference>
<dbReference type="OMA" id="DIGEVWW"/>
<feature type="region of interest" description="Disordered" evidence="1">
    <location>
        <begin position="614"/>
        <end position="640"/>
    </location>
</feature>
<evidence type="ECO:0000313" key="3">
    <source>
        <dbReference type="EMBL" id="EJK46480.1"/>
    </source>
</evidence>
<feature type="region of interest" description="Disordered" evidence="1">
    <location>
        <begin position="229"/>
        <end position="255"/>
    </location>
</feature>
<evidence type="ECO:0000259" key="2">
    <source>
        <dbReference type="Pfam" id="PF24906"/>
    </source>
</evidence>
<dbReference type="PANTHER" id="PTHR31827">
    <property type="entry name" value="EMB|CAB89363.1"/>
    <property type="match status" value="1"/>
</dbReference>
<reference evidence="3 4" key="1">
    <citation type="journal article" date="2012" name="Genome Biol.">
        <title>Genome and low-iron response of an oceanic diatom adapted to chronic iron limitation.</title>
        <authorList>
            <person name="Lommer M."/>
            <person name="Specht M."/>
            <person name="Roy A.S."/>
            <person name="Kraemer L."/>
            <person name="Andreson R."/>
            <person name="Gutowska M.A."/>
            <person name="Wolf J."/>
            <person name="Bergner S.V."/>
            <person name="Schilhabel M.B."/>
            <person name="Klostermeier U.C."/>
            <person name="Beiko R.G."/>
            <person name="Rosenstiel P."/>
            <person name="Hippler M."/>
            <person name="Laroche J."/>
        </authorList>
    </citation>
    <scope>NUCLEOTIDE SEQUENCE [LARGE SCALE GENOMIC DNA]</scope>
    <source>
        <strain evidence="3 4">CCMP1005</strain>
    </source>
</reference>
<feature type="compositionally biased region" description="Basic and acidic residues" evidence="1">
    <location>
        <begin position="619"/>
        <end position="640"/>
    </location>
</feature>
<accession>K0R2S8</accession>
<feature type="domain" description="WRKY19-like zinc finger" evidence="2">
    <location>
        <begin position="1088"/>
        <end position="1112"/>
    </location>
</feature>
<dbReference type="OrthoDB" id="77038at2759"/>
<feature type="region of interest" description="Disordered" evidence="1">
    <location>
        <begin position="78"/>
        <end position="113"/>
    </location>
</feature>
<evidence type="ECO:0000313" key="4">
    <source>
        <dbReference type="Proteomes" id="UP000266841"/>
    </source>
</evidence>
<name>K0R2S8_THAOC</name>
<protein>
    <recommendedName>
        <fullName evidence="2">WRKY19-like zinc finger domain-containing protein</fullName>
    </recommendedName>
</protein>
<keyword evidence="4" id="KW-1185">Reference proteome</keyword>
<evidence type="ECO:0000256" key="1">
    <source>
        <dbReference type="SAM" id="MobiDB-lite"/>
    </source>
</evidence>
<gene>
    <name evidence="3" type="ORF">THAOC_34847</name>
</gene>
<dbReference type="AlphaFoldDB" id="K0R2S8"/>
<comment type="caution">
    <text evidence="3">The sequence shown here is derived from an EMBL/GenBank/DDBJ whole genome shotgun (WGS) entry which is preliminary data.</text>
</comment>
<organism evidence="3 4">
    <name type="scientific">Thalassiosira oceanica</name>
    <name type="common">Marine diatom</name>
    <dbReference type="NCBI Taxonomy" id="159749"/>
    <lineage>
        <taxon>Eukaryota</taxon>
        <taxon>Sar</taxon>
        <taxon>Stramenopiles</taxon>
        <taxon>Ochrophyta</taxon>
        <taxon>Bacillariophyta</taxon>
        <taxon>Coscinodiscophyceae</taxon>
        <taxon>Thalassiosirophycidae</taxon>
        <taxon>Thalassiosirales</taxon>
        <taxon>Thalassiosiraceae</taxon>
        <taxon>Thalassiosira</taxon>
    </lineage>
</organism>
<dbReference type="eggNOG" id="ENOG502RUMP">
    <property type="taxonomic scope" value="Eukaryota"/>
</dbReference>
<proteinExistence type="predicted"/>
<dbReference type="Proteomes" id="UP000266841">
    <property type="component" value="Unassembled WGS sequence"/>
</dbReference>
<dbReference type="Pfam" id="PF24906">
    <property type="entry name" value="Zf_WRKY19"/>
    <property type="match status" value="1"/>
</dbReference>
<dbReference type="PANTHER" id="PTHR31827:SF1">
    <property type="entry name" value="EMB|CAB89363.1"/>
    <property type="match status" value="1"/>
</dbReference>